<evidence type="ECO:0000313" key="2">
    <source>
        <dbReference type="Proteomes" id="UP000007800"/>
    </source>
</evidence>
<dbReference type="PANTHER" id="PTHR22599">
    <property type="entry name" value="MPS ONE BINDER KINASE ACTIVATOR-LIKE MOB"/>
    <property type="match status" value="1"/>
</dbReference>
<dbReference type="GeneID" id="9042395"/>
<dbReference type="OrthoDB" id="8170117at2759"/>
<dbReference type="EMBL" id="GG679769">
    <property type="protein sequence ID" value="EER07680.1"/>
    <property type="molecule type" value="Genomic_DNA"/>
</dbReference>
<dbReference type="InterPro" id="IPR005301">
    <property type="entry name" value="MOB_kinase_act_fam"/>
</dbReference>
<sequence length="239" mass="26909">SWMLHPSNFLLSFCTHTQPWLSGSPYSLIQLLGGSSFPREASIGSDRYSLTTKAAATLGAGDLEAAVKVPPGADEYEWIAVKTLDIFNEINLLLGAISDFCTSESCPEMRAGKHYEYAWADETKYLTPTRCAAPVYTELLMKWVDSHLANKTIFPTEEGVPFPSNFIPTVKKLFRRLFRVYAHVYHSHFTQIVDSGAEAHVNNAFKHFMYFVMEFSLIDQKECTPLLELIQKLCGRLPA</sequence>
<feature type="non-terminal residue" evidence="1">
    <location>
        <position position="1"/>
    </location>
</feature>
<name>C5L6L9_PERM5</name>
<accession>C5L6L9</accession>
<dbReference type="RefSeq" id="XP_002775864.1">
    <property type="nucleotide sequence ID" value="XM_002775818.1"/>
</dbReference>
<dbReference type="Pfam" id="PF03637">
    <property type="entry name" value="Mob1_phocein"/>
    <property type="match status" value="1"/>
</dbReference>
<proteinExistence type="predicted"/>
<dbReference type="InterPro" id="IPR036703">
    <property type="entry name" value="MOB_kinase_act_sf"/>
</dbReference>
<dbReference type="OMA" id="VDNEQMF"/>
<gene>
    <name evidence="1" type="ORF">Pmar_PMAR024087</name>
</gene>
<reference evidence="1 2" key="1">
    <citation type="submission" date="2008-07" db="EMBL/GenBank/DDBJ databases">
        <authorList>
            <person name="El-Sayed N."/>
            <person name="Caler E."/>
            <person name="Inman J."/>
            <person name="Amedeo P."/>
            <person name="Hass B."/>
            <person name="Wortman J."/>
        </authorList>
    </citation>
    <scope>NUCLEOTIDE SEQUENCE [LARGE SCALE GENOMIC DNA]</scope>
    <source>
        <strain evidence="2">ATCC 50983 / TXsc</strain>
    </source>
</reference>
<organism evidence="2">
    <name type="scientific">Perkinsus marinus (strain ATCC 50983 / TXsc)</name>
    <dbReference type="NCBI Taxonomy" id="423536"/>
    <lineage>
        <taxon>Eukaryota</taxon>
        <taxon>Sar</taxon>
        <taxon>Alveolata</taxon>
        <taxon>Perkinsozoa</taxon>
        <taxon>Perkinsea</taxon>
        <taxon>Perkinsida</taxon>
        <taxon>Perkinsidae</taxon>
        <taxon>Perkinsus</taxon>
    </lineage>
</organism>
<dbReference type="Proteomes" id="UP000007800">
    <property type="component" value="Unassembled WGS sequence"/>
</dbReference>
<evidence type="ECO:0000313" key="1">
    <source>
        <dbReference type="EMBL" id="EER07680.1"/>
    </source>
</evidence>
<dbReference type="SUPFAM" id="SSF101152">
    <property type="entry name" value="Mob1/phocein"/>
    <property type="match status" value="1"/>
</dbReference>
<dbReference type="SMART" id="SM01388">
    <property type="entry name" value="Mob1_phocein"/>
    <property type="match status" value="1"/>
</dbReference>
<dbReference type="Gene3D" id="1.20.140.30">
    <property type="entry name" value="MOB kinase activator"/>
    <property type="match status" value="1"/>
</dbReference>
<keyword evidence="2" id="KW-1185">Reference proteome</keyword>
<dbReference type="AlphaFoldDB" id="C5L6L9"/>
<protein>
    <submittedName>
        <fullName evidence="1">Maintenance of ploidy protein mob1, putative</fullName>
    </submittedName>
</protein>
<dbReference type="InParanoid" id="C5L6L9"/>